<dbReference type="InterPro" id="IPR012349">
    <property type="entry name" value="Split_barrel_FMN-bd"/>
</dbReference>
<sequence length="315" mass="34532">MHPIDAALGAVIDSYRTCEFTTLGSVGTPLTWPTAASRNPDGTFLITTSLAFAQKALNVRRDGRVALLFSDPTGSGAREAPQVFVSGTADCPEEIHTGPDEAAEYWRTMFRRQPHSRAFVRRPGRWFMDWYYLRFFITVTPEHVEVRPPLAHAVDTRSHDDRSAGAASAASADIPGADLIARYPSAVLGARDAGRAPLLARVRPRITTDGFGIPATALEGAEPGRASLLVHRHDELLDGMHNALVCGELVSRGDEWTLVPERVVEPAGSGGPRDAFRTLRTARRSTSRYLRARGIARPRVRWDRFRDLAQPESAG</sequence>
<dbReference type="Proteomes" id="UP000034838">
    <property type="component" value="Unassembled WGS sequence"/>
</dbReference>
<dbReference type="RefSeq" id="WP_046420922.1">
    <property type="nucleotide sequence ID" value="NZ_LBDA02000056.1"/>
</dbReference>
<evidence type="ECO:0000313" key="2">
    <source>
        <dbReference type="Proteomes" id="UP000034838"/>
    </source>
</evidence>
<dbReference type="SUPFAM" id="SSF50475">
    <property type="entry name" value="FMN-binding split barrel"/>
    <property type="match status" value="1"/>
</dbReference>
<reference evidence="1" key="1">
    <citation type="submission" date="2016-10" db="EMBL/GenBank/DDBJ databases">
        <title>Genome sequence of Streptomyces malaysiense MUSC 136.</title>
        <authorList>
            <person name="Lee L.-H."/>
            <person name="Ser H.-L."/>
        </authorList>
    </citation>
    <scope>NUCLEOTIDE SEQUENCE [LARGE SCALE GENOMIC DNA]</scope>
    <source>
        <strain evidence="1">MUSC 136</strain>
    </source>
</reference>
<dbReference type="EMBL" id="LBDA02000056">
    <property type="protein sequence ID" value="OIK25071.1"/>
    <property type="molecule type" value="Genomic_DNA"/>
</dbReference>
<dbReference type="AlphaFoldDB" id="A0A1J4PYN8"/>
<protein>
    <submittedName>
        <fullName evidence="1">Pyridoxamine 5'-phosphate oxidase</fullName>
    </submittedName>
</protein>
<name>A0A1J4PYN8_9ACTN</name>
<proteinExistence type="predicted"/>
<dbReference type="OrthoDB" id="162914at2"/>
<evidence type="ECO:0000313" key="1">
    <source>
        <dbReference type="EMBL" id="OIK25071.1"/>
    </source>
</evidence>
<keyword evidence="2" id="KW-1185">Reference proteome</keyword>
<gene>
    <name evidence="1" type="ORF">VT52_024290</name>
</gene>
<comment type="caution">
    <text evidence="1">The sequence shown here is derived from an EMBL/GenBank/DDBJ whole genome shotgun (WGS) entry which is preliminary data.</text>
</comment>
<accession>A0A1J4PYN8</accession>
<dbReference type="Gene3D" id="2.30.110.10">
    <property type="entry name" value="Electron Transport, Fmn-binding Protein, Chain A"/>
    <property type="match status" value="1"/>
</dbReference>
<organism evidence="1 2">
    <name type="scientific">Streptomyces malaysiense</name>
    <dbReference type="NCBI Taxonomy" id="1428626"/>
    <lineage>
        <taxon>Bacteria</taxon>
        <taxon>Bacillati</taxon>
        <taxon>Actinomycetota</taxon>
        <taxon>Actinomycetes</taxon>
        <taxon>Kitasatosporales</taxon>
        <taxon>Streptomycetaceae</taxon>
        <taxon>Streptomyces</taxon>
    </lineage>
</organism>